<dbReference type="Proteomes" id="UP000808914">
    <property type="component" value="Unassembled WGS sequence"/>
</dbReference>
<sequence>MRKMPGEEFDKLVDFFDAMAQTKWLSAIHKELIHRTGSWSGLNVLDVGCGTGRLLLKGGKNAEKLTGIDLSSRMIDRCREIAEEADYQHCEFLVGDAYDLPFSAESFDLALSTCVMFLLPEPERGISEIARVIKRGGKAAMLNPSVYLTEHAVDDYCSKHQIKDFEKTTMKQWSKVAAKRHSYDEAALNALLNDYGFQEAEHCPVLDGLAYITIAKK</sequence>
<reference evidence="2 3" key="1">
    <citation type="submission" date="2021-01" db="EMBL/GenBank/DDBJ databases">
        <title>Genomic Encyclopedia of Type Strains, Phase IV (KMG-IV): sequencing the most valuable type-strain genomes for metagenomic binning, comparative biology and taxonomic classification.</title>
        <authorList>
            <person name="Goeker M."/>
        </authorList>
    </citation>
    <scope>NUCLEOTIDE SEQUENCE [LARGE SCALE GENOMIC DNA]</scope>
    <source>
        <strain evidence="2 3">DSM 28236</strain>
    </source>
</reference>
<dbReference type="SUPFAM" id="SSF53335">
    <property type="entry name" value="S-adenosyl-L-methionine-dependent methyltransferases"/>
    <property type="match status" value="1"/>
</dbReference>
<gene>
    <name evidence="2" type="ORF">JOD45_000493</name>
</gene>
<dbReference type="PANTHER" id="PTHR43591:SF24">
    <property type="entry name" value="2-METHOXY-6-POLYPRENYL-1,4-BENZOQUINOL METHYLASE, MITOCHONDRIAL"/>
    <property type="match status" value="1"/>
</dbReference>
<proteinExistence type="predicted"/>
<dbReference type="PANTHER" id="PTHR43591">
    <property type="entry name" value="METHYLTRANSFERASE"/>
    <property type="match status" value="1"/>
</dbReference>
<dbReference type="EMBL" id="JAFBER010000002">
    <property type="protein sequence ID" value="MBM7644300.1"/>
    <property type="molecule type" value="Genomic_DNA"/>
</dbReference>
<keyword evidence="2" id="KW-0830">Ubiquinone</keyword>
<dbReference type="InterPro" id="IPR029063">
    <property type="entry name" value="SAM-dependent_MTases_sf"/>
</dbReference>
<keyword evidence="3" id="KW-1185">Reference proteome</keyword>
<dbReference type="InterPro" id="IPR025714">
    <property type="entry name" value="Methyltranfer_dom"/>
</dbReference>
<evidence type="ECO:0000313" key="3">
    <source>
        <dbReference type="Proteomes" id="UP000808914"/>
    </source>
</evidence>
<dbReference type="CDD" id="cd02440">
    <property type="entry name" value="AdoMet_MTases"/>
    <property type="match status" value="1"/>
</dbReference>
<dbReference type="Gene3D" id="3.40.50.150">
    <property type="entry name" value="Vaccinia Virus protein VP39"/>
    <property type="match status" value="1"/>
</dbReference>
<accession>A0ABS2PWB1</accession>
<feature type="domain" description="Methyltransferase" evidence="1">
    <location>
        <begin position="40"/>
        <end position="175"/>
    </location>
</feature>
<evidence type="ECO:0000313" key="2">
    <source>
        <dbReference type="EMBL" id="MBM7644300.1"/>
    </source>
</evidence>
<name>A0ABS2PWB1_9BACL</name>
<protein>
    <submittedName>
        <fullName evidence="2">Ubiquinone/menaquinone biosynthesis C-methylase UbiE</fullName>
    </submittedName>
</protein>
<evidence type="ECO:0000259" key="1">
    <source>
        <dbReference type="Pfam" id="PF13847"/>
    </source>
</evidence>
<comment type="caution">
    <text evidence="2">The sequence shown here is derived from an EMBL/GenBank/DDBJ whole genome shotgun (WGS) entry which is preliminary data.</text>
</comment>
<organism evidence="2 3">
    <name type="scientific">Scopulibacillus daqui</name>
    <dbReference type="NCBI Taxonomy" id="1469162"/>
    <lineage>
        <taxon>Bacteria</taxon>
        <taxon>Bacillati</taxon>
        <taxon>Bacillota</taxon>
        <taxon>Bacilli</taxon>
        <taxon>Bacillales</taxon>
        <taxon>Sporolactobacillaceae</taxon>
        <taxon>Scopulibacillus</taxon>
    </lineage>
</organism>
<dbReference type="Pfam" id="PF13847">
    <property type="entry name" value="Methyltransf_31"/>
    <property type="match status" value="1"/>
</dbReference>